<sequence length="624" mass="68332">MATAKKTANVEQETAPRARIHKLTISNFRCIGQTPVTIELDEIVVLVGPNNAGKSSILRGYEVVMQSGNQGHLELDDFPNGVLPDADSGVVPSIELETVLYAESKPPAAHWINEKPSGERHVRERWTWRKPGAPKKVGFNVEKDCWDDEHGPWGAAGVAQVNRPEPHRIEAFDNPATQAAAIVGLLEEAIKQKVKEVTGSKSEEGQEKSSYEKLLDSVKTLRKEVAEDAATAIDDVRKSLNESLAEVFPGYAIALDAKAEDDVEKTISLFKIAPSLRMGPNDGYQSSLERQGSGARRTLLWTALRILAEHKRLPTKKDVAASERPHLLLLDEPEMCLHPNAVRDACNVLYSLPSTKKWQVMVTTHSPVFIDLSRDNTSIVRVERGTGGNVTGTTIYRPTKAKLSPDEKEELKLLNMYDPHVAEFFFGGRTIVVEGDTEHSAFREIIQAEKDRFKDVHVVRARGKYTIVALCKILNQFGNPYAVLHDADTPTITTKKGEAKNPAWAANQQIKDIAAEAPNGAVVIASLPNFEVAMFGKPADGEKPYAAWEKVRKNAQGRAKVALLLSCLVEGKGETPAGTLKWETQDDLKTAVSLYLKTVDLVEAADAIEAVVAAATEQTANPVA</sequence>
<reference evidence="4" key="1">
    <citation type="submission" date="2016-10" db="EMBL/GenBank/DDBJ databases">
        <authorList>
            <person name="Varghese N."/>
            <person name="Submissions S."/>
        </authorList>
    </citation>
    <scope>NUCLEOTIDE SEQUENCE [LARGE SCALE GENOMIC DNA]</scope>
    <source>
        <strain evidence="4">CGMCC 1.12041</strain>
    </source>
</reference>
<dbReference type="AlphaFoldDB" id="A0A1I1VVT3"/>
<dbReference type="EMBL" id="FOLD01000042">
    <property type="protein sequence ID" value="SFD86198.1"/>
    <property type="molecule type" value="Genomic_DNA"/>
</dbReference>
<keyword evidence="3" id="KW-0255">Endonuclease</keyword>
<dbReference type="PANTHER" id="PTHR43581">
    <property type="entry name" value="ATP/GTP PHOSPHATASE"/>
    <property type="match status" value="1"/>
</dbReference>
<evidence type="ECO:0000259" key="1">
    <source>
        <dbReference type="Pfam" id="PF13175"/>
    </source>
</evidence>
<dbReference type="InterPro" id="IPR041685">
    <property type="entry name" value="AAA_GajA/Old/RecF-like"/>
</dbReference>
<accession>A0A1I1VVT3</accession>
<evidence type="ECO:0000313" key="4">
    <source>
        <dbReference type="Proteomes" id="UP000198639"/>
    </source>
</evidence>
<keyword evidence="4" id="KW-1185">Reference proteome</keyword>
<feature type="domain" description="Endonuclease GajA/Old nuclease/RecF-like AAA" evidence="1">
    <location>
        <begin position="191"/>
        <end position="370"/>
    </location>
</feature>
<keyword evidence="3" id="KW-0378">Hydrolase</keyword>
<dbReference type="Gene3D" id="3.40.50.300">
    <property type="entry name" value="P-loop containing nucleotide triphosphate hydrolases"/>
    <property type="match status" value="2"/>
</dbReference>
<dbReference type="InterPro" id="IPR034139">
    <property type="entry name" value="TOPRIM_OLD"/>
</dbReference>
<protein>
    <submittedName>
        <fullName evidence="3">Putative ATP-dependent endonuclease of the OLD family</fullName>
    </submittedName>
</protein>
<keyword evidence="3" id="KW-0540">Nuclease</keyword>
<feature type="domain" description="OLD protein-like TOPRIM" evidence="2">
    <location>
        <begin position="425"/>
        <end position="488"/>
    </location>
</feature>
<dbReference type="CDD" id="cd01026">
    <property type="entry name" value="TOPRIM_OLD"/>
    <property type="match status" value="1"/>
</dbReference>
<dbReference type="Proteomes" id="UP000198639">
    <property type="component" value="Unassembled WGS sequence"/>
</dbReference>
<dbReference type="InterPro" id="IPR051396">
    <property type="entry name" value="Bact_Antivir_Def_Nuclease"/>
</dbReference>
<name>A0A1I1VVT3_9BURK</name>
<dbReference type="GO" id="GO:0004519">
    <property type="term" value="F:endonuclease activity"/>
    <property type="evidence" value="ECO:0007669"/>
    <property type="project" value="UniProtKB-KW"/>
</dbReference>
<feature type="domain" description="Endonuclease GajA/Old nuclease/RecF-like AAA" evidence="1">
    <location>
        <begin position="20"/>
        <end position="63"/>
    </location>
</feature>
<dbReference type="STRING" id="1164594.SAMN05216204_1423"/>
<dbReference type="PANTHER" id="PTHR43581:SF4">
    <property type="entry name" value="ATP_GTP PHOSPHATASE"/>
    <property type="match status" value="1"/>
</dbReference>
<dbReference type="Pfam" id="PF20469">
    <property type="entry name" value="OLD-like_TOPRIM"/>
    <property type="match status" value="1"/>
</dbReference>
<gene>
    <name evidence="3" type="ORF">SAMN05216204_1423</name>
</gene>
<proteinExistence type="predicted"/>
<dbReference type="RefSeq" id="WP_091876983.1">
    <property type="nucleotide sequence ID" value="NZ_FOLD01000042.1"/>
</dbReference>
<dbReference type="SUPFAM" id="SSF52540">
    <property type="entry name" value="P-loop containing nucleoside triphosphate hydrolases"/>
    <property type="match status" value="1"/>
</dbReference>
<dbReference type="InterPro" id="IPR027417">
    <property type="entry name" value="P-loop_NTPase"/>
</dbReference>
<evidence type="ECO:0000313" key="3">
    <source>
        <dbReference type="EMBL" id="SFD86198.1"/>
    </source>
</evidence>
<dbReference type="OrthoDB" id="3322489at2"/>
<organism evidence="3 4">
    <name type="scientific">Massilia yuzhufengensis</name>
    <dbReference type="NCBI Taxonomy" id="1164594"/>
    <lineage>
        <taxon>Bacteria</taxon>
        <taxon>Pseudomonadati</taxon>
        <taxon>Pseudomonadota</taxon>
        <taxon>Betaproteobacteria</taxon>
        <taxon>Burkholderiales</taxon>
        <taxon>Oxalobacteraceae</taxon>
        <taxon>Telluria group</taxon>
        <taxon>Massilia</taxon>
    </lineage>
</organism>
<dbReference type="Pfam" id="PF13175">
    <property type="entry name" value="AAA_15"/>
    <property type="match status" value="2"/>
</dbReference>
<evidence type="ECO:0000259" key="2">
    <source>
        <dbReference type="Pfam" id="PF20469"/>
    </source>
</evidence>